<accession>A0ABT9FK96</accession>
<feature type="non-terminal residue" evidence="1">
    <location>
        <position position="1"/>
    </location>
</feature>
<evidence type="ECO:0000313" key="1">
    <source>
        <dbReference type="EMBL" id="MDP2567226.1"/>
    </source>
</evidence>
<keyword evidence="2" id="KW-1185">Reference proteome</keyword>
<dbReference type="EMBL" id="JAUYVT010000279">
    <property type="protein sequence ID" value="MDP2567226.1"/>
    <property type="molecule type" value="Genomic_DNA"/>
</dbReference>
<sequence length="59" mass="6446">LKCISFTSSNAAQQLNGLGGTVEQRALATHYDPQQACALYHLLLSANQWQQIVKETTNA</sequence>
<proteinExistence type="predicted"/>
<reference evidence="1" key="1">
    <citation type="submission" date="2023-07" db="EMBL/GenBank/DDBJ databases">
        <title>Genome content predicts the carbon catabolic preferences of heterotrophic bacteria.</title>
        <authorList>
            <person name="Gralka M."/>
        </authorList>
    </citation>
    <scope>NUCLEOTIDE SEQUENCE</scope>
    <source>
        <strain evidence="1">4G09</strain>
    </source>
</reference>
<protein>
    <submittedName>
        <fullName evidence="1">Uncharacterized protein</fullName>
    </submittedName>
</protein>
<comment type="caution">
    <text evidence="1">The sequence shown here is derived from an EMBL/GenBank/DDBJ whole genome shotgun (WGS) entry which is preliminary data.</text>
</comment>
<organism evidence="1 2">
    <name type="scientific">Pseudoalteromonas marina</name>
    <dbReference type="NCBI Taxonomy" id="267375"/>
    <lineage>
        <taxon>Bacteria</taxon>
        <taxon>Pseudomonadati</taxon>
        <taxon>Pseudomonadota</taxon>
        <taxon>Gammaproteobacteria</taxon>
        <taxon>Alteromonadales</taxon>
        <taxon>Pseudoalteromonadaceae</taxon>
        <taxon>Pseudoalteromonas</taxon>
    </lineage>
</organism>
<dbReference type="Proteomes" id="UP001177212">
    <property type="component" value="Unassembled WGS sequence"/>
</dbReference>
<gene>
    <name evidence="1" type="ORF">Q8W34_21735</name>
</gene>
<evidence type="ECO:0000313" key="2">
    <source>
        <dbReference type="Proteomes" id="UP001177212"/>
    </source>
</evidence>
<name>A0ABT9FK96_9GAMM</name>